<dbReference type="AlphaFoldDB" id="A0A2T0XG90"/>
<dbReference type="CDD" id="cd06330">
    <property type="entry name" value="PBP1_As_SBP-like"/>
    <property type="match status" value="1"/>
</dbReference>
<dbReference type="Gene3D" id="3.40.50.2300">
    <property type="match status" value="2"/>
</dbReference>
<dbReference type="InterPro" id="IPR051010">
    <property type="entry name" value="BCAA_transport"/>
</dbReference>
<name>A0A2T0XG90_9BURK</name>
<dbReference type="InterPro" id="IPR028082">
    <property type="entry name" value="Peripla_BP_I"/>
</dbReference>
<dbReference type="RefSeq" id="WP_106227508.1">
    <property type="nucleotide sequence ID" value="NZ_PVTV01000013.1"/>
</dbReference>
<comment type="caution">
    <text evidence="4">The sequence shown here is derived from an EMBL/GenBank/DDBJ whole genome shotgun (WGS) entry which is preliminary data.</text>
</comment>
<reference evidence="4 5" key="1">
    <citation type="submission" date="2018-03" db="EMBL/GenBank/DDBJ databases">
        <title>Genomic Encyclopedia of Type Strains, Phase III (KMG-III): the genomes of soil and plant-associated and newly described type strains.</title>
        <authorList>
            <person name="Whitman W."/>
        </authorList>
    </citation>
    <scope>NUCLEOTIDE SEQUENCE [LARGE SCALE GENOMIC DNA]</scope>
    <source>
        <strain evidence="4 5">MWH-P2sevCIIIb</strain>
    </source>
</reference>
<protein>
    <submittedName>
        <fullName evidence="4">Amino acid/amide ABC transporter substrate-binding protein (HAAT family)</fullName>
    </submittedName>
</protein>
<dbReference type="PROSITE" id="PS51318">
    <property type="entry name" value="TAT"/>
    <property type="match status" value="1"/>
</dbReference>
<organism evidence="4 5">
    <name type="scientific">Jezberella montanilacus</name>
    <dbReference type="NCBI Taxonomy" id="323426"/>
    <lineage>
        <taxon>Bacteria</taxon>
        <taxon>Pseudomonadati</taxon>
        <taxon>Pseudomonadota</taxon>
        <taxon>Betaproteobacteria</taxon>
        <taxon>Burkholderiales</taxon>
        <taxon>Alcaligenaceae</taxon>
        <taxon>Jezberella</taxon>
    </lineage>
</organism>
<evidence type="ECO:0000256" key="1">
    <source>
        <dbReference type="ARBA" id="ARBA00010062"/>
    </source>
</evidence>
<evidence type="ECO:0000313" key="4">
    <source>
        <dbReference type="EMBL" id="PRY97931.1"/>
    </source>
</evidence>
<dbReference type="Proteomes" id="UP000238308">
    <property type="component" value="Unassembled WGS sequence"/>
</dbReference>
<feature type="domain" description="Leucine-binding protein" evidence="3">
    <location>
        <begin position="42"/>
        <end position="382"/>
    </location>
</feature>
<dbReference type="EMBL" id="PVTV01000013">
    <property type="protein sequence ID" value="PRY97931.1"/>
    <property type="molecule type" value="Genomic_DNA"/>
</dbReference>
<gene>
    <name evidence="4" type="ORF">BCM14_1644</name>
</gene>
<dbReference type="Pfam" id="PF13458">
    <property type="entry name" value="Peripla_BP_6"/>
    <property type="match status" value="1"/>
</dbReference>
<accession>A0A2T0XG90</accession>
<keyword evidence="2" id="KW-0732">Signal</keyword>
<dbReference type="InterPro" id="IPR006311">
    <property type="entry name" value="TAT_signal"/>
</dbReference>
<evidence type="ECO:0000256" key="2">
    <source>
        <dbReference type="ARBA" id="ARBA00022729"/>
    </source>
</evidence>
<proteinExistence type="inferred from homology"/>
<evidence type="ECO:0000313" key="5">
    <source>
        <dbReference type="Proteomes" id="UP000238308"/>
    </source>
</evidence>
<evidence type="ECO:0000259" key="3">
    <source>
        <dbReference type="Pfam" id="PF13458"/>
    </source>
</evidence>
<dbReference type="PANTHER" id="PTHR30483">
    <property type="entry name" value="LEUCINE-SPECIFIC-BINDING PROTEIN"/>
    <property type="match status" value="1"/>
</dbReference>
<dbReference type="PANTHER" id="PTHR30483:SF37">
    <property type="entry name" value="ABC TRANSPORTER SUBSTRATE-BINDING PROTEIN"/>
    <property type="match status" value="1"/>
</dbReference>
<dbReference type="OrthoDB" id="9783240at2"/>
<dbReference type="SUPFAM" id="SSF53822">
    <property type="entry name" value="Periplasmic binding protein-like I"/>
    <property type="match status" value="1"/>
</dbReference>
<comment type="similarity">
    <text evidence="1">Belongs to the leucine-binding protein family.</text>
</comment>
<dbReference type="InterPro" id="IPR028081">
    <property type="entry name" value="Leu-bd"/>
</dbReference>
<sequence length="424" mass="46564">MTLNRKSTPALPTRRKIIQSAGAAAGLSAIGLPAISFADDKPIKIGMPTILSGRVATLGISSRNAVMMEIEKFNAAGGFGGRKIEVIVRDSKGAPQESARIARELVNSEGCELLIDGEASTGSFAVQEVARDLGVFCIHTCSETSSLSADPKLRSPYSFRCARQGIHDAIIGGSYAATVAKEKGLKRWMTISPDYAYGRDTTAEFMEYLKHFNKDIEVIGEVWPKIFQPDYTESITRLQQGKPQAVYSALWGGDLSSFIDQASIYALFKDMPFFAVSMADYTVLTAIKAVPPNLYSCNRYLKSFPNTAANTAWGDAYFAKFKEYPTNWAWQNAAAVSFITTAMKKTNSIDSKKLSEALRGMTIDSPFGANGKITMRAEDQTIVEYADGWGALINKEPYMPTPQAGDWKVVYELEAEWKKRKGYL</sequence>
<keyword evidence="5" id="KW-1185">Reference proteome</keyword>